<sequence>MKINFSFPKGYPNIIILEKAIGDLKDSAIPAKNYNYTNGSKCKVPNHEYMNGGFSSIYMSRNRVRGWDEASFTIQAGGRHAY</sequence>
<reference evidence="1" key="1">
    <citation type="journal article" date="2021" name="ISME J.">
        <title>Fine-scale metabolic discontinuity in a stratified prokaryote microbiome of a Red Sea deep halocline.</title>
        <authorList>
            <person name="Michoud G."/>
            <person name="Ngugi D.K."/>
            <person name="Barozzi A."/>
            <person name="Merlino G."/>
            <person name="Calleja M.L."/>
            <person name="Delgado-Huertas A."/>
            <person name="Moran X.A.G."/>
            <person name="Daffonchio D."/>
        </authorList>
    </citation>
    <scope>NUCLEOTIDE SEQUENCE</scope>
    <source>
        <strain evidence="1">SuakinDeep_MAG55_1</strain>
    </source>
</reference>
<dbReference type="AlphaFoldDB" id="A0A941W1S7"/>
<proteinExistence type="predicted"/>
<dbReference type="Proteomes" id="UP000722750">
    <property type="component" value="Unassembled WGS sequence"/>
</dbReference>
<gene>
    <name evidence="1" type="ORF">MAG551_01095</name>
</gene>
<organism evidence="1 2">
    <name type="scientific">Candidatus Scalindua arabica</name>
    <dbReference type="NCBI Taxonomy" id="1127984"/>
    <lineage>
        <taxon>Bacteria</taxon>
        <taxon>Pseudomonadati</taxon>
        <taxon>Planctomycetota</taxon>
        <taxon>Candidatus Brocadiia</taxon>
        <taxon>Candidatus Brocadiales</taxon>
        <taxon>Candidatus Scalinduaceae</taxon>
        <taxon>Candidatus Scalindua</taxon>
    </lineage>
</organism>
<dbReference type="EMBL" id="JAANXD010000044">
    <property type="protein sequence ID" value="MBS1258042.1"/>
    <property type="molecule type" value="Genomic_DNA"/>
</dbReference>
<dbReference type="GO" id="GO:0032259">
    <property type="term" value="P:methylation"/>
    <property type="evidence" value="ECO:0007669"/>
    <property type="project" value="UniProtKB-KW"/>
</dbReference>
<name>A0A941W1S7_9BACT</name>
<protein>
    <submittedName>
        <fullName evidence="1">Modification methylase HaeIII</fullName>
    </submittedName>
</protein>
<dbReference type="Gene3D" id="3.90.120.10">
    <property type="entry name" value="DNA Methylase, subunit A, domain 2"/>
    <property type="match status" value="1"/>
</dbReference>
<dbReference type="GO" id="GO:0008168">
    <property type="term" value="F:methyltransferase activity"/>
    <property type="evidence" value="ECO:0007669"/>
    <property type="project" value="UniProtKB-KW"/>
</dbReference>
<accession>A0A941W1S7</accession>
<evidence type="ECO:0000313" key="1">
    <source>
        <dbReference type="EMBL" id="MBS1258042.1"/>
    </source>
</evidence>
<comment type="caution">
    <text evidence="1">The sequence shown here is derived from an EMBL/GenBank/DDBJ whole genome shotgun (WGS) entry which is preliminary data.</text>
</comment>
<evidence type="ECO:0000313" key="2">
    <source>
        <dbReference type="Proteomes" id="UP000722750"/>
    </source>
</evidence>
<keyword evidence="1" id="KW-0808">Transferase</keyword>
<keyword evidence="1" id="KW-0489">Methyltransferase</keyword>